<evidence type="ECO:0000313" key="3">
    <source>
        <dbReference type="Proteomes" id="UP000460949"/>
    </source>
</evidence>
<reference evidence="2 3" key="1">
    <citation type="submission" date="2019-11" db="EMBL/GenBank/DDBJ databases">
        <title>Genome sequences of 17 halophilic strains isolated from different environments.</title>
        <authorList>
            <person name="Furrow R.E."/>
        </authorList>
    </citation>
    <scope>NUCLEOTIDE SEQUENCE [LARGE SCALE GENOMIC DNA]</scope>
    <source>
        <strain evidence="2 3">22511_23_Filter</strain>
    </source>
</reference>
<proteinExistence type="predicted"/>
<organism evidence="2 3">
    <name type="scientific">Halobacillus litoralis</name>
    <dbReference type="NCBI Taxonomy" id="45668"/>
    <lineage>
        <taxon>Bacteria</taxon>
        <taxon>Bacillati</taxon>
        <taxon>Bacillota</taxon>
        <taxon>Bacilli</taxon>
        <taxon>Bacillales</taxon>
        <taxon>Bacillaceae</taxon>
        <taxon>Halobacillus</taxon>
    </lineage>
</organism>
<feature type="transmembrane region" description="Helical" evidence="1">
    <location>
        <begin position="14"/>
        <end position="35"/>
    </location>
</feature>
<evidence type="ECO:0000256" key="1">
    <source>
        <dbReference type="SAM" id="Phobius"/>
    </source>
</evidence>
<name>A0A845DWN5_9BACI</name>
<sequence length="442" mass="50619">MNNSKRWIDLRDSFLFLPAIYSVISIISVVASILLDEWVVSNWKDALPGFLLTGSSVAQTLYGSLVTSILTMTTISFSTIMVVLTTYTTQFSPRTLQDFMKSRITQHVLGVFSFGFIFSLLQLFLLGKDSGSGLISPFLTVFVSIVCLAFFIIFIHHSSRFIKVNNLIGTIRKSTSDLINRTFSEKNYDSYTDWDQEDIEERKKPEKSVIPTGKSGYIQSVNYSSLIQWAEKNEVLLETAFSMGEYIQKGMPLFYYWGETQKENFKPDEARAFVVIGNERIDIQDIEFSLQKLVEIAVRAISPSLNDPHTATNCINRIGSLLIELADVYEPIRYYPDDNENLRLIAEPVPFSEYLYKCFYQIRIYGHHDVSVMNSVMEVLYKLAVIQKEKVQDDVWRFGRYMIKAVDVENMDELDFERFNHQAQKLADACGTTISLKNHASS</sequence>
<dbReference type="EMBL" id="WMET01000001">
    <property type="protein sequence ID" value="MYL18487.1"/>
    <property type="molecule type" value="Genomic_DNA"/>
</dbReference>
<dbReference type="Pfam" id="PF10011">
    <property type="entry name" value="DUF2254"/>
    <property type="match status" value="1"/>
</dbReference>
<protein>
    <submittedName>
        <fullName evidence="2">DUF2254 domain-containing protein</fullName>
    </submittedName>
</protein>
<dbReference type="InterPro" id="IPR018723">
    <property type="entry name" value="DUF2254_membrane"/>
</dbReference>
<feature type="transmembrane region" description="Helical" evidence="1">
    <location>
        <begin position="133"/>
        <end position="155"/>
    </location>
</feature>
<feature type="transmembrane region" description="Helical" evidence="1">
    <location>
        <begin position="61"/>
        <end position="87"/>
    </location>
</feature>
<accession>A0A845DWN5</accession>
<dbReference type="RefSeq" id="WP_160834948.1">
    <property type="nucleotide sequence ID" value="NZ_WMET01000001.1"/>
</dbReference>
<feature type="transmembrane region" description="Helical" evidence="1">
    <location>
        <begin position="108"/>
        <end position="127"/>
    </location>
</feature>
<keyword evidence="1" id="KW-0472">Membrane</keyword>
<dbReference type="AlphaFoldDB" id="A0A845DWN5"/>
<keyword evidence="1" id="KW-0812">Transmembrane</keyword>
<evidence type="ECO:0000313" key="2">
    <source>
        <dbReference type="EMBL" id="MYL18487.1"/>
    </source>
</evidence>
<dbReference type="Proteomes" id="UP000460949">
    <property type="component" value="Unassembled WGS sequence"/>
</dbReference>
<gene>
    <name evidence="2" type="ORF">GLW04_01215</name>
</gene>
<comment type="caution">
    <text evidence="2">The sequence shown here is derived from an EMBL/GenBank/DDBJ whole genome shotgun (WGS) entry which is preliminary data.</text>
</comment>
<keyword evidence="1" id="KW-1133">Transmembrane helix</keyword>